<comment type="caution">
    <text evidence="1">The sequence shown here is derived from an EMBL/GenBank/DDBJ whole genome shotgun (WGS) entry which is preliminary data.</text>
</comment>
<protein>
    <submittedName>
        <fullName evidence="1">Uncharacterized protein</fullName>
    </submittedName>
</protein>
<evidence type="ECO:0000313" key="2">
    <source>
        <dbReference type="Proteomes" id="UP001062846"/>
    </source>
</evidence>
<dbReference type="Proteomes" id="UP001062846">
    <property type="component" value="Chromosome 3"/>
</dbReference>
<dbReference type="EMBL" id="CM046390">
    <property type="protein sequence ID" value="KAI8565577.1"/>
    <property type="molecule type" value="Genomic_DNA"/>
</dbReference>
<organism evidence="1 2">
    <name type="scientific">Rhododendron molle</name>
    <name type="common">Chinese azalea</name>
    <name type="synonym">Azalea mollis</name>
    <dbReference type="NCBI Taxonomy" id="49168"/>
    <lineage>
        <taxon>Eukaryota</taxon>
        <taxon>Viridiplantae</taxon>
        <taxon>Streptophyta</taxon>
        <taxon>Embryophyta</taxon>
        <taxon>Tracheophyta</taxon>
        <taxon>Spermatophyta</taxon>
        <taxon>Magnoliopsida</taxon>
        <taxon>eudicotyledons</taxon>
        <taxon>Gunneridae</taxon>
        <taxon>Pentapetalae</taxon>
        <taxon>asterids</taxon>
        <taxon>Ericales</taxon>
        <taxon>Ericaceae</taxon>
        <taxon>Ericoideae</taxon>
        <taxon>Rhodoreae</taxon>
        <taxon>Rhododendron</taxon>
    </lineage>
</organism>
<name>A0ACC0PKM0_RHOML</name>
<keyword evidence="2" id="KW-1185">Reference proteome</keyword>
<sequence>MQLMVFREGGLFGIVSWFSGFDVLVDDDRLQNYGYEEDPEYLLSVDGDSRGLNGHFSGYDYEDLVEDDPTYLEARLYYKPSRYDSSHQ</sequence>
<gene>
    <name evidence="1" type="ORF">RHMOL_Rhmol03G0270900</name>
</gene>
<accession>A0ACC0PKM0</accession>
<evidence type="ECO:0000313" key="1">
    <source>
        <dbReference type="EMBL" id="KAI8565577.1"/>
    </source>
</evidence>
<proteinExistence type="predicted"/>
<reference evidence="1" key="1">
    <citation type="submission" date="2022-02" db="EMBL/GenBank/DDBJ databases">
        <title>Plant Genome Project.</title>
        <authorList>
            <person name="Zhang R.-G."/>
        </authorList>
    </citation>
    <scope>NUCLEOTIDE SEQUENCE</scope>
    <source>
        <strain evidence="1">AT1</strain>
    </source>
</reference>